<dbReference type="InterPro" id="IPR024932">
    <property type="entry name" value="ApbE"/>
</dbReference>
<dbReference type="Gene3D" id="3.10.520.10">
    <property type="entry name" value="ApbE-like domains"/>
    <property type="match status" value="1"/>
</dbReference>
<evidence type="ECO:0000256" key="1">
    <source>
        <dbReference type="ARBA" id="ARBA00008282"/>
    </source>
</evidence>
<keyword evidence="7 11" id="KW-0274">FAD</keyword>
<organism evidence="13 14">
    <name type="scientific">Suttonella indologenes</name>
    <dbReference type="NCBI Taxonomy" id="13276"/>
    <lineage>
        <taxon>Bacteria</taxon>
        <taxon>Pseudomonadati</taxon>
        <taxon>Pseudomonadota</taxon>
        <taxon>Gammaproteobacteria</taxon>
        <taxon>Cardiobacteriales</taxon>
        <taxon>Cardiobacteriaceae</taxon>
        <taxon>Suttonella</taxon>
    </lineage>
</organism>
<dbReference type="PANTHER" id="PTHR30040">
    <property type="entry name" value="THIAMINE BIOSYNTHESIS LIPOPROTEIN APBE"/>
    <property type="match status" value="1"/>
</dbReference>
<evidence type="ECO:0000256" key="12">
    <source>
        <dbReference type="PIRSR" id="PIRSR006268-2"/>
    </source>
</evidence>
<keyword evidence="13" id="KW-0449">Lipoprotein</keyword>
<dbReference type="GO" id="GO:0046872">
    <property type="term" value="F:metal ion binding"/>
    <property type="evidence" value="ECO:0007669"/>
    <property type="project" value="UniProtKB-UniRule"/>
</dbReference>
<keyword evidence="8 11" id="KW-0460">Magnesium</keyword>
<reference evidence="13 14" key="1">
    <citation type="submission" date="2018-06" db="EMBL/GenBank/DDBJ databases">
        <authorList>
            <consortium name="Pathogen Informatics"/>
            <person name="Doyle S."/>
        </authorList>
    </citation>
    <scope>NUCLEOTIDE SEQUENCE [LARGE SCALE GENOMIC DNA]</scope>
    <source>
        <strain evidence="13 14">NCTC10717</strain>
    </source>
</reference>
<evidence type="ECO:0000256" key="6">
    <source>
        <dbReference type="ARBA" id="ARBA00022723"/>
    </source>
</evidence>
<evidence type="ECO:0000256" key="10">
    <source>
        <dbReference type="ARBA" id="ARBA00048540"/>
    </source>
</evidence>
<dbReference type="EMBL" id="UHIA01000003">
    <property type="protein sequence ID" value="SUO92714.1"/>
    <property type="molecule type" value="Genomic_DNA"/>
</dbReference>
<feature type="binding site" evidence="12">
    <location>
        <position position="261"/>
    </location>
    <ligand>
        <name>Mg(2+)</name>
        <dbReference type="ChEBI" id="CHEBI:18420"/>
    </ligand>
</feature>
<dbReference type="SUPFAM" id="SSF143631">
    <property type="entry name" value="ApbE-like"/>
    <property type="match status" value="1"/>
</dbReference>
<evidence type="ECO:0000256" key="8">
    <source>
        <dbReference type="ARBA" id="ARBA00022842"/>
    </source>
</evidence>
<keyword evidence="4 11" id="KW-0285">Flavoprotein</keyword>
<comment type="catalytic activity">
    <reaction evidence="10 11">
        <text>L-threonyl-[protein] + FAD = FMN-L-threonyl-[protein] + AMP + H(+)</text>
        <dbReference type="Rhea" id="RHEA:36847"/>
        <dbReference type="Rhea" id="RHEA-COMP:11060"/>
        <dbReference type="Rhea" id="RHEA-COMP:11061"/>
        <dbReference type="ChEBI" id="CHEBI:15378"/>
        <dbReference type="ChEBI" id="CHEBI:30013"/>
        <dbReference type="ChEBI" id="CHEBI:57692"/>
        <dbReference type="ChEBI" id="CHEBI:74257"/>
        <dbReference type="ChEBI" id="CHEBI:456215"/>
        <dbReference type="EC" id="2.7.1.180"/>
    </reaction>
</comment>
<evidence type="ECO:0000313" key="14">
    <source>
        <dbReference type="Proteomes" id="UP000254575"/>
    </source>
</evidence>
<evidence type="ECO:0000256" key="11">
    <source>
        <dbReference type="PIRNR" id="PIRNR006268"/>
    </source>
</evidence>
<evidence type="ECO:0000256" key="5">
    <source>
        <dbReference type="ARBA" id="ARBA00022679"/>
    </source>
</evidence>
<proteinExistence type="inferred from homology"/>
<dbReference type="OrthoDB" id="9778595at2"/>
<evidence type="ECO:0000256" key="4">
    <source>
        <dbReference type="ARBA" id="ARBA00022630"/>
    </source>
</evidence>
<evidence type="ECO:0000313" key="13">
    <source>
        <dbReference type="EMBL" id="SUO92714.1"/>
    </source>
</evidence>
<comment type="cofactor">
    <cofactor evidence="12">
        <name>Mg(2+)</name>
        <dbReference type="ChEBI" id="CHEBI:18420"/>
    </cofactor>
    <cofactor evidence="12">
        <name>Mn(2+)</name>
        <dbReference type="ChEBI" id="CHEBI:29035"/>
    </cofactor>
    <text evidence="12">Magnesium. Can also use manganese.</text>
</comment>
<feature type="binding site" evidence="12">
    <location>
        <position position="265"/>
    </location>
    <ligand>
        <name>Mg(2+)</name>
        <dbReference type="ChEBI" id="CHEBI:18420"/>
    </ligand>
</feature>
<dbReference type="Pfam" id="PF02424">
    <property type="entry name" value="ApbE"/>
    <property type="match status" value="1"/>
</dbReference>
<keyword evidence="6 11" id="KW-0479">Metal-binding</keyword>
<sequence length="310" mass="33688">MRIHQARGIAMGGPWQVRYREQAGVEHEVVHATVLSALAEVEAQMSHFREHSALMRLNRTPVGQWFTVPAQLYEVLAAALAMYDYTQGAVDVALGRSIEAWGFGRSVADASVPSSLSSLPASSEAGFLLGEAYAVQRTRDVALNLSCIAKGYAVDYAARALRRLGVAHFMVEAAGEVVCQGWRAPKLPWQIGLELPLAEKTLVYDYVALQDGALAGSGGYRKYRRIGEKVYGHTLDPVTHKPLEGALLSVMVADEFCMSADALATGLYVMGAVHGSAFADKEEIAALFLLQDEEGICEIRSKAWVARFAR</sequence>
<evidence type="ECO:0000256" key="7">
    <source>
        <dbReference type="ARBA" id="ARBA00022827"/>
    </source>
</evidence>
<evidence type="ECO:0000256" key="3">
    <source>
        <dbReference type="ARBA" id="ARBA00016337"/>
    </source>
</evidence>
<accession>A0A380MKH7</accession>
<dbReference type="PIRSF" id="PIRSF006268">
    <property type="entry name" value="ApbE"/>
    <property type="match status" value="1"/>
</dbReference>
<protein>
    <recommendedName>
        <fullName evidence="3 11">FAD:protein FMN transferase</fullName>
        <ecNumber evidence="2 11">2.7.1.180</ecNumber>
    </recommendedName>
    <alternativeName>
        <fullName evidence="9 11">Flavin transferase</fullName>
    </alternativeName>
</protein>
<dbReference type="RefSeq" id="WP_072280907.1">
    <property type="nucleotide sequence ID" value="NZ_UHIA01000003.1"/>
</dbReference>
<dbReference type="GO" id="GO:0016740">
    <property type="term" value="F:transferase activity"/>
    <property type="evidence" value="ECO:0007669"/>
    <property type="project" value="UniProtKB-UniRule"/>
</dbReference>
<dbReference type="PANTHER" id="PTHR30040:SF2">
    <property type="entry name" value="FAD:PROTEIN FMN TRANSFERASE"/>
    <property type="match status" value="1"/>
</dbReference>
<evidence type="ECO:0000256" key="9">
    <source>
        <dbReference type="ARBA" id="ARBA00031306"/>
    </source>
</evidence>
<dbReference type="Proteomes" id="UP000254575">
    <property type="component" value="Unassembled WGS sequence"/>
</dbReference>
<name>A0A380MKH7_9GAMM</name>
<dbReference type="AlphaFoldDB" id="A0A380MKH7"/>
<gene>
    <name evidence="13" type="primary">apbE_2</name>
    <name evidence="13" type="ORF">NCTC10717_00700</name>
</gene>
<comment type="similarity">
    <text evidence="1 11">Belongs to the ApbE family.</text>
</comment>
<dbReference type="InterPro" id="IPR003374">
    <property type="entry name" value="ApbE-like_sf"/>
</dbReference>
<evidence type="ECO:0000256" key="2">
    <source>
        <dbReference type="ARBA" id="ARBA00011955"/>
    </source>
</evidence>
<keyword evidence="5 11" id="KW-0808">Transferase</keyword>
<keyword evidence="14" id="KW-1185">Reference proteome</keyword>
<dbReference type="EC" id="2.7.1.180" evidence="2 11"/>